<dbReference type="PANTHER" id="PTHR35923:SF2">
    <property type="entry name" value="ENDOGLUCANASE"/>
    <property type="match status" value="1"/>
</dbReference>
<dbReference type="GO" id="GO:0004553">
    <property type="term" value="F:hydrolase activity, hydrolyzing O-glycosyl compounds"/>
    <property type="evidence" value="ECO:0007669"/>
    <property type="project" value="InterPro"/>
</dbReference>
<keyword evidence="8" id="KW-1133">Transmembrane helix</keyword>
<accession>W4H2M0</accession>
<dbReference type="Pfam" id="PF00150">
    <property type="entry name" value="Cellulase"/>
    <property type="match status" value="1"/>
</dbReference>
<sequence length="652" mass="73676">MHQHGAPQDDEVTIFRSGRTDEDRDDSLTQSERSGSITQPDAFRRASLPRESQRGSVLMARPSNVFNPMPSSPSRFSGRQSTYVHHHQFSMHDDGSTSTEDMDTLNPSKEKMKLVNIATLERPEAQRDYRGQLRRWPGMLLLGVVVATAVVAISLGARQSYNASLQRRQDVLVREQRRRAIQDGLVDDSVLVDADGKVGNPMTYDSTGRKCQLPDYQSKNGRVYAVAANGTEVTVAIKGTNWFGMETGHAIPFGLWENDQNGTTVYEVAAFLHRHKFNSIRLPLCAQSILKNTAPDKRLINLDTNRAINIKGYMELLKSVLKALAYRDITVLLSMHTLTTKGATGSWFNADVSEDDFLKAIDMLTSELCSDEYWNVIGIDLKNEPNDCGWGPSDKASAKCDWVAGAKLIGDRMHAGCKNWLAFVEGSASMGHTVGKITYDYRYLHSRRRNRYIYYIPCGCRYFDWWGGRLQDADTVPVTLKTQDKLVWSPHYYSTAVAPQPYFYDNVVRAADGQGYASYTELPDDTLKTNIHITMEHMFGYLREKRKYAIVVGEFGGLYTKDEHPQYTIRRTVDFTIQEMMLDGYSGGYMWCINPESAYDFPSAGRKAFTSEGLLLDDWLTPNKLFMEAMAKMNALPNLRPFPCFAPEKKKP</sequence>
<keyword evidence="6" id="KW-0624">Polysaccharide degradation</keyword>
<dbReference type="Gene3D" id="3.20.20.80">
    <property type="entry name" value="Glycosidases"/>
    <property type="match status" value="1"/>
</dbReference>
<comment type="similarity">
    <text evidence="1">Belongs to the glycosyl hydrolase 5 (cellulase A) family.</text>
</comment>
<evidence type="ECO:0000256" key="6">
    <source>
        <dbReference type="ARBA" id="ARBA00023326"/>
    </source>
</evidence>
<keyword evidence="2" id="KW-0378">Hydrolase</keyword>
<dbReference type="RefSeq" id="XP_009824323.1">
    <property type="nucleotide sequence ID" value="XM_009826021.1"/>
</dbReference>
<dbReference type="EMBL" id="KI913117">
    <property type="protein sequence ID" value="ETV85851.1"/>
    <property type="molecule type" value="Genomic_DNA"/>
</dbReference>
<dbReference type="Proteomes" id="UP000284702">
    <property type="component" value="Unassembled WGS sequence"/>
</dbReference>
<dbReference type="AlphaFoldDB" id="W4H2M0"/>
<dbReference type="GO" id="GO:0030245">
    <property type="term" value="P:cellulose catabolic process"/>
    <property type="evidence" value="ECO:0007669"/>
    <property type="project" value="UniProtKB-KW"/>
</dbReference>
<dbReference type="SUPFAM" id="SSF51445">
    <property type="entry name" value="(Trans)glycosidases"/>
    <property type="match status" value="1"/>
</dbReference>
<feature type="region of interest" description="Disordered" evidence="7">
    <location>
        <begin position="1"/>
        <end position="83"/>
    </location>
</feature>
<dbReference type="EMBL" id="MZMZ02002993">
    <property type="protein sequence ID" value="RQM23292.1"/>
    <property type="molecule type" value="Genomic_DNA"/>
</dbReference>
<feature type="transmembrane region" description="Helical" evidence="8">
    <location>
        <begin position="136"/>
        <end position="157"/>
    </location>
</feature>
<evidence type="ECO:0000256" key="4">
    <source>
        <dbReference type="ARBA" id="ARBA00023277"/>
    </source>
</evidence>
<organism evidence="10">
    <name type="scientific">Aphanomyces astaci</name>
    <name type="common">Crayfish plague agent</name>
    <dbReference type="NCBI Taxonomy" id="112090"/>
    <lineage>
        <taxon>Eukaryota</taxon>
        <taxon>Sar</taxon>
        <taxon>Stramenopiles</taxon>
        <taxon>Oomycota</taxon>
        <taxon>Saprolegniomycetes</taxon>
        <taxon>Saprolegniales</taxon>
        <taxon>Verrucalvaceae</taxon>
        <taxon>Aphanomyces</taxon>
    </lineage>
</organism>
<reference evidence="10" key="1">
    <citation type="submission" date="2013-12" db="EMBL/GenBank/DDBJ databases">
        <title>The Genome Sequence of Aphanomyces astaci APO3.</title>
        <authorList>
            <consortium name="The Broad Institute Genomics Platform"/>
            <person name="Russ C."/>
            <person name="Tyler B."/>
            <person name="van West P."/>
            <person name="Dieguez-Uribeondo J."/>
            <person name="Young S.K."/>
            <person name="Zeng Q."/>
            <person name="Gargeya S."/>
            <person name="Fitzgerald M."/>
            <person name="Abouelleil A."/>
            <person name="Alvarado L."/>
            <person name="Chapman S.B."/>
            <person name="Gainer-Dewar J."/>
            <person name="Goldberg J."/>
            <person name="Griggs A."/>
            <person name="Gujja S."/>
            <person name="Hansen M."/>
            <person name="Howarth C."/>
            <person name="Imamovic A."/>
            <person name="Ireland A."/>
            <person name="Larimer J."/>
            <person name="McCowan C."/>
            <person name="Murphy C."/>
            <person name="Pearson M."/>
            <person name="Poon T.W."/>
            <person name="Priest M."/>
            <person name="Roberts A."/>
            <person name="Saif S."/>
            <person name="Shea T."/>
            <person name="Sykes S."/>
            <person name="Wortman J."/>
            <person name="Nusbaum C."/>
            <person name="Birren B."/>
        </authorList>
    </citation>
    <scope>NUCLEOTIDE SEQUENCE [LARGE SCALE GENOMIC DNA]</scope>
    <source>
        <strain evidence="10">APO3</strain>
    </source>
</reference>
<evidence type="ECO:0000256" key="7">
    <source>
        <dbReference type="SAM" id="MobiDB-lite"/>
    </source>
</evidence>
<evidence type="ECO:0000259" key="9">
    <source>
        <dbReference type="Pfam" id="PF00150"/>
    </source>
</evidence>
<keyword evidence="8" id="KW-0472">Membrane</keyword>
<evidence type="ECO:0000313" key="10">
    <source>
        <dbReference type="EMBL" id="ETV85851.1"/>
    </source>
</evidence>
<dbReference type="PANTHER" id="PTHR35923">
    <property type="entry name" value="MAJOR EXTRACELLULAR ENDOGLUCANASE"/>
    <property type="match status" value="1"/>
</dbReference>
<reference evidence="11 12" key="2">
    <citation type="submission" date="2018-07" db="EMBL/GenBank/DDBJ databases">
        <title>Annotation of Aphanomyces astaci genome assembly.</title>
        <authorList>
            <person name="Studholme D.J."/>
        </authorList>
    </citation>
    <scope>NUCLEOTIDE SEQUENCE [LARGE SCALE GENOMIC DNA]</scope>
    <source>
        <strain evidence="11">Pc</strain>
    </source>
</reference>
<evidence type="ECO:0000256" key="5">
    <source>
        <dbReference type="ARBA" id="ARBA00023295"/>
    </source>
</evidence>
<evidence type="ECO:0000313" key="12">
    <source>
        <dbReference type="Proteomes" id="UP000284702"/>
    </source>
</evidence>
<evidence type="ECO:0000256" key="8">
    <source>
        <dbReference type="SAM" id="Phobius"/>
    </source>
</evidence>
<keyword evidence="8" id="KW-0812">Transmembrane</keyword>
<keyword evidence="12" id="KW-1185">Reference proteome</keyword>
<gene>
    <name evidence="11" type="ORF">B5M09_000710</name>
    <name evidence="10" type="ORF">H257_02406</name>
</gene>
<keyword evidence="5" id="KW-0326">Glycosidase</keyword>
<dbReference type="InterPro" id="IPR001547">
    <property type="entry name" value="Glyco_hydro_5"/>
</dbReference>
<proteinExistence type="inferred from homology"/>
<dbReference type="VEuPathDB" id="FungiDB:H257_02406"/>
<keyword evidence="4" id="KW-0119">Carbohydrate metabolism</keyword>
<feature type="region of interest" description="Disordered" evidence="7">
    <location>
        <begin position="90"/>
        <end position="109"/>
    </location>
</feature>
<evidence type="ECO:0000256" key="1">
    <source>
        <dbReference type="ARBA" id="ARBA00005641"/>
    </source>
</evidence>
<dbReference type="OrthoDB" id="442731at2759"/>
<keyword evidence="3" id="KW-0136">Cellulose degradation</keyword>
<evidence type="ECO:0000256" key="3">
    <source>
        <dbReference type="ARBA" id="ARBA00023001"/>
    </source>
</evidence>
<evidence type="ECO:0000256" key="2">
    <source>
        <dbReference type="ARBA" id="ARBA00022801"/>
    </source>
</evidence>
<dbReference type="STRING" id="112090.W4H2M0"/>
<feature type="compositionally biased region" description="Polar residues" evidence="7">
    <location>
        <begin position="28"/>
        <end position="39"/>
    </location>
</feature>
<feature type="compositionally biased region" description="Polar residues" evidence="7">
    <location>
        <begin position="72"/>
        <end position="83"/>
    </location>
</feature>
<evidence type="ECO:0000313" key="11">
    <source>
        <dbReference type="EMBL" id="RQM23292.1"/>
    </source>
</evidence>
<protein>
    <recommendedName>
        <fullName evidence="9">Glycoside hydrolase family 5 domain-containing protein</fullName>
    </recommendedName>
</protein>
<dbReference type="InterPro" id="IPR017853">
    <property type="entry name" value="GH"/>
</dbReference>
<feature type="domain" description="Glycoside hydrolase family 5" evidence="9">
    <location>
        <begin position="233"/>
        <end position="567"/>
    </location>
</feature>
<name>W4H2M0_APHAT</name>
<dbReference type="GeneID" id="20804402"/>